<dbReference type="Proteomes" id="UP000777774">
    <property type="component" value="Unassembled WGS sequence"/>
</dbReference>
<dbReference type="PANTHER" id="PTHR30525:SF0">
    <property type="entry name" value="1-DEOXY-D-XYLULOSE 5-PHOSPHATE REDUCTOISOMERASE, CHLOROPLASTIC"/>
    <property type="match status" value="1"/>
</dbReference>
<evidence type="ECO:0000313" key="2">
    <source>
        <dbReference type="EMBL" id="NKY39605.1"/>
    </source>
</evidence>
<dbReference type="Pfam" id="PF02670">
    <property type="entry name" value="DXP_reductoisom"/>
    <property type="match status" value="1"/>
</dbReference>
<gene>
    <name evidence="2" type="ORF">HGA02_08715</name>
</gene>
<evidence type="ECO:0000259" key="1">
    <source>
        <dbReference type="Pfam" id="PF02670"/>
    </source>
</evidence>
<reference evidence="2 3" key="1">
    <citation type="submission" date="2020-04" db="EMBL/GenBank/DDBJ databases">
        <title>MicrobeNet Type strains.</title>
        <authorList>
            <person name="Nicholson A.C."/>
        </authorList>
    </citation>
    <scope>NUCLEOTIDE SEQUENCE [LARGE SCALE GENOMIC DNA]</scope>
    <source>
        <strain evidence="2 3">ATCC BAA-787</strain>
    </source>
</reference>
<dbReference type="PANTHER" id="PTHR30525">
    <property type="entry name" value="1-DEOXY-D-XYLULOSE 5-PHOSPHATE REDUCTOISOMERASE"/>
    <property type="match status" value="1"/>
</dbReference>
<sequence length="63" mass="6394">MSERSVVILGSTGSIGTQAIDVVRRNPDGFRVVGLSAGGRDVATVAQQARDLGVETVAVADPA</sequence>
<protein>
    <submittedName>
        <fullName evidence="2">1-deoxy-D-xylulose-5-phosphate reductoisomerase</fullName>
    </submittedName>
</protein>
<organism evidence="2 3">
    <name type="scientific">Cellulomonas septica</name>
    <dbReference type="NCBI Taxonomy" id="285080"/>
    <lineage>
        <taxon>Bacteria</taxon>
        <taxon>Bacillati</taxon>
        <taxon>Actinomycetota</taxon>
        <taxon>Actinomycetes</taxon>
        <taxon>Micrococcales</taxon>
        <taxon>Cellulomonadaceae</taxon>
        <taxon>Cellulomonas</taxon>
    </lineage>
</organism>
<evidence type="ECO:0000313" key="3">
    <source>
        <dbReference type="Proteomes" id="UP000777774"/>
    </source>
</evidence>
<dbReference type="InterPro" id="IPR003821">
    <property type="entry name" value="DXP_reductoisomerase"/>
</dbReference>
<accession>A0ABX1K221</accession>
<proteinExistence type="predicted"/>
<dbReference type="Gene3D" id="3.40.50.720">
    <property type="entry name" value="NAD(P)-binding Rossmann-like Domain"/>
    <property type="match status" value="1"/>
</dbReference>
<feature type="domain" description="1-deoxy-D-xylulose 5-phosphate reductoisomerase N-terminal" evidence="1">
    <location>
        <begin position="6"/>
        <end position="62"/>
    </location>
</feature>
<dbReference type="InterPro" id="IPR013512">
    <property type="entry name" value="DXP_reductoisomerase_N"/>
</dbReference>
<keyword evidence="3" id="KW-1185">Reference proteome</keyword>
<comment type="caution">
    <text evidence="2">The sequence shown here is derived from an EMBL/GenBank/DDBJ whole genome shotgun (WGS) entry which is preliminary data.</text>
</comment>
<feature type="non-terminal residue" evidence="2">
    <location>
        <position position="63"/>
    </location>
</feature>
<dbReference type="SUPFAM" id="SSF51735">
    <property type="entry name" value="NAD(P)-binding Rossmann-fold domains"/>
    <property type="match status" value="1"/>
</dbReference>
<dbReference type="InterPro" id="IPR036291">
    <property type="entry name" value="NAD(P)-bd_dom_sf"/>
</dbReference>
<name>A0ABX1K221_9CELL</name>
<dbReference type="EMBL" id="JAAXOY010000179">
    <property type="protein sequence ID" value="NKY39605.1"/>
    <property type="molecule type" value="Genomic_DNA"/>
</dbReference>